<reference evidence="2 3" key="2">
    <citation type="submission" date="2018-11" db="EMBL/GenBank/DDBJ databases">
        <authorList>
            <consortium name="Pathogen Informatics"/>
        </authorList>
    </citation>
    <scope>NUCLEOTIDE SEQUENCE [LARGE SCALE GENOMIC DNA]</scope>
</reference>
<organism evidence="4">
    <name type="scientific">Gongylonema pulchrum</name>
    <dbReference type="NCBI Taxonomy" id="637853"/>
    <lineage>
        <taxon>Eukaryota</taxon>
        <taxon>Metazoa</taxon>
        <taxon>Ecdysozoa</taxon>
        <taxon>Nematoda</taxon>
        <taxon>Chromadorea</taxon>
        <taxon>Rhabditida</taxon>
        <taxon>Spirurina</taxon>
        <taxon>Spiruromorpha</taxon>
        <taxon>Spiruroidea</taxon>
        <taxon>Gongylonematidae</taxon>
        <taxon>Gongylonema</taxon>
    </lineage>
</organism>
<protein>
    <submittedName>
        <fullName evidence="4">SH2 domain-containing protein</fullName>
    </submittedName>
</protein>
<name>A0A183CXI5_9BILA</name>
<keyword evidence="3" id="KW-1185">Reference proteome</keyword>
<dbReference type="Proteomes" id="UP000271098">
    <property type="component" value="Unassembled WGS sequence"/>
</dbReference>
<proteinExistence type="predicted"/>
<feature type="compositionally biased region" description="Basic and acidic residues" evidence="1">
    <location>
        <begin position="195"/>
        <end position="215"/>
    </location>
</feature>
<sequence length="515" mass="56292">MPSSSIAGPDDGYNRSQFVQSMYAGSYTSFPTDLGYGRRYRPKPQPPAKPAKLRNLCTRSAHKSFPPLVPPKPVLFKDPVELLLQKSPGSIREVSKADEKDPEKSSATICDVLLPSVQLKVPPSAPEPIVALPYNEGAKAESHSPKLPAQGADSTAFSTSRRRSLVNEEIKKPKIKPPPPPVQAVPASSSSFQAIKRETPEKLNTDRESEKRATVDETVNGPPPKPHRFERKNISGELIPNGQNDCTVSEVEEEKVNLHNNNRNNIDNAATTNAAQSSSAGRHFIKNRKGQVSGSNRKAVVAKRPKSALEFDRLLRIKSDIQLNITKKVGQIKLKVSSASSQHEKEQSRTRRSSMFYVNPETLKNDVDDDVLAKIKFPLDEQCIYGDDWSSDEEGSSGCENGEGQADEMAAAGSQKSPDLSYSMLSEIERELRLRFQTDNNLPDVVLESKRRSLSADPLPQLAPTTSNCMGAAGTPSSTPAKVSGQPYEDSNYGAYGQANNIKLRPTIGGYETVV</sequence>
<evidence type="ECO:0000313" key="3">
    <source>
        <dbReference type="Proteomes" id="UP000271098"/>
    </source>
</evidence>
<feature type="region of interest" description="Disordered" evidence="1">
    <location>
        <begin position="457"/>
        <end position="487"/>
    </location>
</feature>
<dbReference type="WBParaSite" id="GPUH_0000117601-mRNA-1">
    <property type="protein sequence ID" value="GPUH_0000117601-mRNA-1"/>
    <property type="gene ID" value="GPUH_0000117601"/>
</dbReference>
<feature type="region of interest" description="Disordered" evidence="1">
    <location>
        <begin position="136"/>
        <end position="244"/>
    </location>
</feature>
<dbReference type="EMBL" id="UYRT01001348">
    <property type="protein sequence ID" value="VDK29523.1"/>
    <property type="molecule type" value="Genomic_DNA"/>
</dbReference>
<accession>A0A183CXI5</accession>
<feature type="compositionally biased region" description="Polar residues" evidence="1">
    <location>
        <begin position="463"/>
        <end position="481"/>
    </location>
</feature>
<reference evidence="4" key="1">
    <citation type="submission" date="2016-06" db="UniProtKB">
        <authorList>
            <consortium name="WormBaseParasite"/>
        </authorList>
    </citation>
    <scope>IDENTIFICATION</scope>
</reference>
<gene>
    <name evidence="2" type="ORF">GPUH_LOCUS1176</name>
</gene>
<evidence type="ECO:0000313" key="2">
    <source>
        <dbReference type="EMBL" id="VDK29523.1"/>
    </source>
</evidence>
<feature type="region of interest" description="Disordered" evidence="1">
    <location>
        <begin position="386"/>
        <end position="419"/>
    </location>
</feature>
<evidence type="ECO:0000256" key="1">
    <source>
        <dbReference type="SAM" id="MobiDB-lite"/>
    </source>
</evidence>
<dbReference type="AlphaFoldDB" id="A0A183CXI5"/>
<dbReference type="OrthoDB" id="5867466at2759"/>
<evidence type="ECO:0000313" key="4">
    <source>
        <dbReference type="WBParaSite" id="GPUH_0000117601-mRNA-1"/>
    </source>
</evidence>